<dbReference type="EMBL" id="JAJFAZ020000008">
    <property type="protein sequence ID" value="KAI5311940.1"/>
    <property type="molecule type" value="Genomic_DNA"/>
</dbReference>
<dbReference type="Proteomes" id="UP001054821">
    <property type="component" value="Chromosome 8"/>
</dbReference>
<accession>A0AAD4US11</accession>
<evidence type="ECO:0008006" key="3">
    <source>
        <dbReference type="Google" id="ProtNLM"/>
    </source>
</evidence>
<evidence type="ECO:0000313" key="1">
    <source>
        <dbReference type="EMBL" id="KAI5311940.1"/>
    </source>
</evidence>
<evidence type="ECO:0000313" key="2">
    <source>
        <dbReference type="Proteomes" id="UP001054821"/>
    </source>
</evidence>
<keyword evidence="2" id="KW-1185">Reference proteome</keyword>
<protein>
    <recommendedName>
        <fullName evidence="3">CCHC-type domain-containing protein</fullName>
    </recommendedName>
</protein>
<dbReference type="Pfam" id="PF14223">
    <property type="entry name" value="Retrotran_gag_2"/>
    <property type="match status" value="1"/>
</dbReference>
<reference evidence="1 2" key="1">
    <citation type="journal article" date="2022" name="G3 (Bethesda)">
        <title>Whole-genome sequence and methylome profiling of the almond [Prunus dulcis (Mill.) D.A. Webb] cultivar 'Nonpareil'.</title>
        <authorList>
            <person name="D'Amico-Willman K.M."/>
            <person name="Ouma W.Z."/>
            <person name="Meulia T."/>
            <person name="Sideli G.M."/>
            <person name="Gradziel T.M."/>
            <person name="Fresnedo-Ramirez J."/>
        </authorList>
    </citation>
    <scope>NUCLEOTIDE SEQUENCE [LARGE SCALE GENOMIC DNA]</scope>
    <source>
        <strain evidence="1">Clone GOH B32 T37-40</strain>
    </source>
</reference>
<comment type="caution">
    <text evidence="1">The sequence shown here is derived from an EMBL/GenBank/DDBJ whole genome shotgun (WGS) entry which is preliminary data.</text>
</comment>
<sequence>MANPDLEIAIGFLDYDMALREEAPAVPVEKASTEEKPYYAKWKKDNAKDFLESIALKYKESEEAEIGLLMSQLIELKYVGDEYVRMHILKMINIGMKLRSFNISMDDNMLVYFALNSLPTDFKLLKSTYVAQKESWSLDELIVIDVQEEQAIKKDKAYINMVFAAKEGNKDKGKGNNVARKPKYNEGMKANGIAGIKCYFCKKIDHMKRACCRYKRWLEKQAKKCGNIHEISVCFESNHVDFSHNTWWLDSGATIHVLNTLQGFITKRAPRKDEVKVFVGNGVQVAV</sequence>
<gene>
    <name evidence="1" type="ORF">L3X38_041113</name>
</gene>
<dbReference type="AlphaFoldDB" id="A0AAD4US11"/>
<organism evidence="1 2">
    <name type="scientific">Prunus dulcis</name>
    <name type="common">Almond</name>
    <name type="synonym">Amygdalus dulcis</name>
    <dbReference type="NCBI Taxonomy" id="3755"/>
    <lineage>
        <taxon>Eukaryota</taxon>
        <taxon>Viridiplantae</taxon>
        <taxon>Streptophyta</taxon>
        <taxon>Embryophyta</taxon>
        <taxon>Tracheophyta</taxon>
        <taxon>Spermatophyta</taxon>
        <taxon>Magnoliopsida</taxon>
        <taxon>eudicotyledons</taxon>
        <taxon>Gunneridae</taxon>
        <taxon>Pentapetalae</taxon>
        <taxon>rosids</taxon>
        <taxon>fabids</taxon>
        <taxon>Rosales</taxon>
        <taxon>Rosaceae</taxon>
        <taxon>Amygdaloideae</taxon>
        <taxon>Amygdaleae</taxon>
        <taxon>Prunus</taxon>
    </lineage>
</organism>
<name>A0AAD4US11_PRUDU</name>
<proteinExistence type="predicted"/>